<feature type="domain" description="HTH luxR-type" evidence="3">
    <location>
        <begin position="134"/>
        <end position="199"/>
    </location>
</feature>
<dbReference type="InterPro" id="IPR011006">
    <property type="entry name" value="CheY-like_superfamily"/>
</dbReference>
<evidence type="ECO:0000256" key="1">
    <source>
        <dbReference type="ARBA" id="ARBA00023125"/>
    </source>
</evidence>
<evidence type="ECO:0000259" key="3">
    <source>
        <dbReference type="PROSITE" id="PS50043"/>
    </source>
</evidence>
<dbReference type="InterPro" id="IPR000792">
    <property type="entry name" value="Tscrpt_reg_LuxR_C"/>
</dbReference>
<sequence length="205" mass="23621">MIEILLIEDEFIIAKDIKVLLSKNNFALVHYARNYDSALDLFVKNSYDLIISDINLNGKKDGIEIITEFSKIKKVPVVYLTAYSDLDFIKRAERTMPFAYILKPFNNNQLKTTINLALLNFNKQSIKISENEENTSKLELLTIREKEVLITLSSGKITKEIAEELNISNHTVEQHKKNIRKKLNLTTVGELINFTISTQLLKLFK</sequence>
<dbReference type="PROSITE" id="PS50043">
    <property type="entry name" value="HTH_LUXR_2"/>
    <property type="match status" value="1"/>
</dbReference>
<dbReference type="SUPFAM" id="SSF46894">
    <property type="entry name" value="C-terminal effector domain of the bipartite response regulators"/>
    <property type="match status" value="1"/>
</dbReference>
<dbReference type="PANTHER" id="PTHR45566:SF1">
    <property type="entry name" value="HTH-TYPE TRANSCRIPTIONAL REGULATOR YHJB-RELATED"/>
    <property type="match status" value="1"/>
</dbReference>
<dbReference type="InterPro" id="IPR016032">
    <property type="entry name" value="Sig_transdc_resp-reg_C-effctor"/>
</dbReference>
<keyword evidence="6" id="KW-1185">Reference proteome</keyword>
<dbReference type="PRINTS" id="PR00038">
    <property type="entry name" value="HTHLUXR"/>
</dbReference>
<dbReference type="OrthoDB" id="2962330at2"/>
<dbReference type="InterPro" id="IPR036388">
    <property type="entry name" value="WH-like_DNA-bd_sf"/>
</dbReference>
<dbReference type="PANTHER" id="PTHR45566">
    <property type="entry name" value="HTH-TYPE TRANSCRIPTIONAL REGULATOR YHJB-RELATED"/>
    <property type="match status" value="1"/>
</dbReference>
<keyword evidence="1 5" id="KW-0238">DNA-binding</keyword>
<protein>
    <submittedName>
        <fullName evidence="5">DNA-binding response regulator, NarL/FixJ family, contains REC and HTH domains</fullName>
    </submittedName>
</protein>
<dbReference type="GO" id="GO:0003677">
    <property type="term" value="F:DNA binding"/>
    <property type="evidence" value="ECO:0007669"/>
    <property type="project" value="UniProtKB-KW"/>
</dbReference>
<dbReference type="SUPFAM" id="SSF52172">
    <property type="entry name" value="CheY-like"/>
    <property type="match status" value="1"/>
</dbReference>
<dbReference type="SMART" id="SM00448">
    <property type="entry name" value="REC"/>
    <property type="match status" value="1"/>
</dbReference>
<dbReference type="PROSITE" id="PS00622">
    <property type="entry name" value="HTH_LUXR_1"/>
    <property type="match status" value="1"/>
</dbReference>
<feature type="modified residue" description="4-aspartylphosphate" evidence="2">
    <location>
        <position position="53"/>
    </location>
</feature>
<dbReference type="Pfam" id="PF00196">
    <property type="entry name" value="GerE"/>
    <property type="match status" value="1"/>
</dbReference>
<feature type="domain" description="Response regulatory" evidence="4">
    <location>
        <begin position="3"/>
        <end position="118"/>
    </location>
</feature>
<proteinExistence type="predicted"/>
<dbReference type="EMBL" id="FZNT01000002">
    <property type="protein sequence ID" value="SNR39023.1"/>
    <property type="molecule type" value="Genomic_DNA"/>
</dbReference>
<name>A0A238VYS3_9FLAO</name>
<dbReference type="CDD" id="cd06170">
    <property type="entry name" value="LuxR_C_like"/>
    <property type="match status" value="1"/>
</dbReference>
<evidence type="ECO:0000259" key="4">
    <source>
        <dbReference type="PROSITE" id="PS50110"/>
    </source>
</evidence>
<dbReference type="Pfam" id="PF00072">
    <property type="entry name" value="Response_reg"/>
    <property type="match status" value="1"/>
</dbReference>
<dbReference type="Gene3D" id="1.10.10.10">
    <property type="entry name" value="Winged helix-like DNA-binding domain superfamily/Winged helix DNA-binding domain"/>
    <property type="match status" value="1"/>
</dbReference>
<evidence type="ECO:0000256" key="2">
    <source>
        <dbReference type="PROSITE-ProRule" id="PRU00169"/>
    </source>
</evidence>
<gene>
    <name evidence="5" type="ORF">SAMN06265371_102220</name>
</gene>
<dbReference type="GO" id="GO:0000160">
    <property type="term" value="P:phosphorelay signal transduction system"/>
    <property type="evidence" value="ECO:0007669"/>
    <property type="project" value="InterPro"/>
</dbReference>
<dbReference type="InterPro" id="IPR001789">
    <property type="entry name" value="Sig_transdc_resp-reg_receiver"/>
</dbReference>
<evidence type="ECO:0000313" key="5">
    <source>
        <dbReference type="EMBL" id="SNR39023.1"/>
    </source>
</evidence>
<dbReference type="Proteomes" id="UP000198384">
    <property type="component" value="Unassembled WGS sequence"/>
</dbReference>
<keyword evidence="2" id="KW-0597">Phosphoprotein</keyword>
<dbReference type="PROSITE" id="PS50110">
    <property type="entry name" value="RESPONSE_REGULATORY"/>
    <property type="match status" value="1"/>
</dbReference>
<dbReference type="RefSeq" id="WP_089380418.1">
    <property type="nucleotide sequence ID" value="NZ_FZNT01000002.1"/>
</dbReference>
<dbReference type="SMART" id="SM00421">
    <property type="entry name" value="HTH_LUXR"/>
    <property type="match status" value="1"/>
</dbReference>
<organism evidence="5 6">
    <name type="scientific">Lutibacter agarilyticus</name>
    <dbReference type="NCBI Taxonomy" id="1109740"/>
    <lineage>
        <taxon>Bacteria</taxon>
        <taxon>Pseudomonadati</taxon>
        <taxon>Bacteroidota</taxon>
        <taxon>Flavobacteriia</taxon>
        <taxon>Flavobacteriales</taxon>
        <taxon>Flavobacteriaceae</taxon>
        <taxon>Lutibacter</taxon>
    </lineage>
</organism>
<dbReference type="InterPro" id="IPR051015">
    <property type="entry name" value="EvgA-like"/>
</dbReference>
<dbReference type="Gene3D" id="3.40.50.2300">
    <property type="match status" value="1"/>
</dbReference>
<reference evidence="5 6" key="1">
    <citation type="submission" date="2017-06" db="EMBL/GenBank/DDBJ databases">
        <authorList>
            <person name="Kim H.J."/>
            <person name="Triplett B.A."/>
        </authorList>
    </citation>
    <scope>NUCLEOTIDE SEQUENCE [LARGE SCALE GENOMIC DNA]</scope>
    <source>
        <strain evidence="5 6">DSM 29150</strain>
    </source>
</reference>
<dbReference type="AlphaFoldDB" id="A0A238VYS3"/>
<accession>A0A238VYS3</accession>
<dbReference type="GO" id="GO:0006355">
    <property type="term" value="P:regulation of DNA-templated transcription"/>
    <property type="evidence" value="ECO:0007669"/>
    <property type="project" value="InterPro"/>
</dbReference>
<evidence type="ECO:0000313" key="6">
    <source>
        <dbReference type="Proteomes" id="UP000198384"/>
    </source>
</evidence>